<dbReference type="SUPFAM" id="SSF111369">
    <property type="entry name" value="HlyD-like secretion proteins"/>
    <property type="match status" value="1"/>
</dbReference>
<evidence type="ECO:0000256" key="1">
    <source>
        <dbReference type="ARBA" id="ARBA00009477"/>
    </source>
</evidence>
<evidence type="ECO:0000256" key="2">
    <source>
        <dbReference type="SAM" id="Coils"/>
    </source>
</evidence>
<dbReference type="Gene3D" id="2.40.50.100">
    <property type="match status" value="1"/>
</dbReference>
<comment type="caution">
    <text evidence="3">The sequence shown here is derived from an EMBL/GenBank/DDBJ whole genome shotgun (WGS) entry which is preliminary data.</text>
</comment>
<evidence type="ECO:0000313" key="3">
    <source>
        <dbReference type="EMBL" id="MFD2662342.1"/>
    </source>
</evidence>
<feature type="coiled-coil region" evidence="2">
    <location>
        <begin position="102"/>
        <end position="169"/>
    </location>
</feature>
<organism evidence="3 4">
    <name type="scientific">Paenibacillus thailandensis</name>
    <dbReference type="NCBI Taxonomy" id="393250"/>
    <lineage>
        <taxon>Bacteria</taxon>
        <taxon>Bacillati</taxon>
        <taxon>Bacillota</taxon>
        <taxon>Bacilli</taxon>
        <taxon>Bacillales</taxon>
        <taxon>Paenibacillaceae</taxon>
        <taxon>Paenibacillus</taxon>
    </lineage>
</organism>
<dbReference type="Proteomes" id="UP001597493">
    <property type="component" value="Unassembled WGS sequence"/>
</dbReference>
<evidence type="ECO:0000313" key="4">
    <source>
        <dbReference type="Proteomes" id="UP001597493"/>
    </source>
</evidence>
<comment type="similarity">
    <text evidence="1">Belongs to the membrane fusion protein (MFP) (TC 8.A.1) family.</text>
</comment>
<keyword evidence="4" id="KW-1185">Reference proteome</keyword>
<gene>
    <name evidence="3" type="ORF">ACFSW5_18965</name>
</gene>
<dbReference type="EMBL" id="JBHUMY010000026">
    <property type="protein sequence ID" value="MFD2662342.1"/>
    <property type="molecule type" value="Genomic_DNA"/>
</dbReference>
<name>A0ABW5R1J4_9BACL</name>
<dbReference type="InterPro" id="IPR006143">
    <property type="entry name" value="RND_pump_MFP"/>
</dbReference>
<protein>
    <submittedName>
        <fullName evidence="3">Efflux RND transporter periplasmic adaptor subunit</fullName>
    </submittedName>
</protein>
<dbReference type="PANTHER" id="PTHR30469">
    <property type="entry name" value="MULTIDRUG RESISTANCE PROTEIN MDTA"/>
    <property type="match status" value="1"/>
</dbReference>
<dbReference type="NCBIfam" id="TIGR01730">
    <property type="entry name" value="RND_mfp"/>
    <property type="match status" value="1"/>
</dbReference>
<accession>A0ABW5R1J4</accession>
<proteinExistence type="inferred from homology"/>
<dbReference type="Gene3D" id="2.40.420.20">
    <property type="match status" value="1"/>
</dbReference>
<sequence>MQRRKRMLRLAIALFFAALLLLTFLSNTIQGLSFPKVAVERPEMGALEKNVSGEGFLEPSQTVKLYSEGDWKVEHIAKKKGDRVRKGETIMSFDTESTQRSLEDERTRREQQLLQLEKIEEEMKIALRDGDPSVSDNLMRELESLRLEMELQQRKIEDLEKKLRNGTRLTAPVDGVLTSLNAAEGAAVGPGQPVAELADDASGYSFGFTADRDNASTLRIGDEVKVWIEDTPERSVQGVISEIEDGSEDGSLKSITVEMTDRGLEPGMRASVSISRMSESMGAQIPKSAVHGDNNGDYVFTVSEADGPLGTAYYVDKTYITIKDENEETVIAEGLMPTDRVVTETSEPIDDGDRVRF</sequence>
<keyword evidence="2" id="KW-0175">Coiled coil</keyword>
<reference evidence="4" key="1">
    <citation type="journal article" date="2019" name="Int. J. Syst. Evol. Microbiol.">
        <title>The Global Catalogue of Microorganisms (GCM) 10K type strain sequencing project: providing services to taxonomists for standard genome sequencing and annotation.</title>
        <authorList>
            <consortium name="The Broad Institute Genomics Platform"/>
            <consortium name="The Broad Institute Genome Sequencing Center for Infectious Disease"/>
            <person name="Wu L."/>
            <person name="Ma J."/>
        </authorList>
    </citation>
    <scope>NUCLEOTIDE SEQUENCE [LARGE SCALE GENOMIC DNA]</scope>
    <source>
        <strain evidence="4">TISTR 1827</strain>
    </source>
</reference>
<dbReference type="RefSeq" id="WP_379276475.1">
    <property type="nucleotide sequence ID" value="NZ_JBHUGT010000033.1"/>
</dbReference>